<feature type="short sequence motif" description="GXGXXG" evidence="2">
    <location>
        <begin position="10"/>
        <end position="15"/>
    </location>
</feature>
<reference evidence="5 6" key="1">
    <citation type="submission" date="2019-03" db="EMBL/GenBank/DDBJ databases">
        <title>Genomic Encyclopedia of Type Strains, Phase IV (KMG-IV): sequencing the most valuable type-strain genomes for metagenomic binning, comparative biology and taxonomic classification.</title>
        <authorList>
            <person name="Goeker M."/>
        </authorList>
    </citation>
    <scope>NUCLEOTIDE SEQUENCE [LARGE SCALE GENOMIC DNA]</scope>
    <source>
        <strain evidence="5 6">DSM 11901</strain>
    </source>
</reference>
<dbReference type="EMBL" id="SNXW01000002">
    <property type="protein sequence ID" value="TDP85683.1"/>
    <property type="molecule type" value="Genomic_DNA"/>
</dbReference>
<feature type="active site" description="Proton acceptor" evidence="2">
    <location>
        <position position="291"/>
    </location>
</feature>
<evidence type="ECO:0000256" key="2">
    <source>
        <dbReference type="PROSITE-ProRule" id="PRU01161"/>
    </source>
</evidence>
<keyword evidence="3" id="KW-1133">Transmembrane helix</keyword>
<sequence length="616" mass="68508">MKTVFCIFQGGGAQGISHVGAFSAIRELDIQIAGVAGTSAGALIAALIAVGCEPGDIIEPTSAQTSEQRDILSRHGMSPIDLLGRKEWRKFKFLLHLSQFPLLYFMVLVFGYLSLFGLLVGQVQGSSGTWDAGLLCVLVALAGLALLLTLSVFIYLIRPIIRDKGIFDPERVEAAIEQILRHEVKRHLDRFTDEDRRRLGADFSGLPHNRKLSFRDIDPRRFRALDNPPPFVEVKIATTDLTDGKLQLFGHDHHPDASMAEVVAASISIPLIFKPARITSVTAYKDHIFVDGGLLANLPVWAFKEEKKYHERRLNPHQTVPNIAFELRDALSHGEAASGWFASPLRLLWRDGVVGGLRWALFGRRDIGFLGHTKRVLRTGIFGGQAITHNFVSDLTSVKIESPVALLAFDVSWHKARDAYQAGLLQSYRAILRQVQAGQKVQQLLAELHDIALRAVQSSGVAHDEGLRLRLLVFMRVGRSCFKVVHSHNLHDDTDDQIVIDVDCKGVPQAHDQRLPVSLRRSAHLHTLAQREKIPMSKYDLANLWRDWESTVCYPLISSNDRETLQMPLQERPVAVLSIDSNRDISEALMSDFSVQSIVSHAAGLVPLLPSSLENL</sequence>
<dbReference type="Gene3D" id="3.40.1090.10">
    <property type="entry name" value="Cytosolic phospholipase A2 catalytic domain"/>
    <property type="match status" value="2"/>
</dbReference>
<proteinExistence type="predicted"/>
<keyword evidence="2" id="KW-0442">Lipid degradation</keyword>
<feature type="transmembrane region" description="Helical" evidence="3">
    <location>
        <begin position="93"/>
        <end position="120"/>
    </location>
</feature>
<dbReference type="RefSeq" id="WP_133606566.1">
    <property type="nucleotide sequence ID" value="NZ_SNXW01000002.1"/>
</dbReference>
<gene>
    <name evidence="5" type="ORF">EV672_10232</name>
</gene>
<dbReference type="SUPFAM" id="SSF52151">
    <property type="entry name" value="FabD/lysophospholipase-like"/>
    <property type="match status" value="1"/>
</dbReference>
<evidence type="ECO:0000313" key="6">
    <source>
        <dbReference type="Proteomes" id="UP000294593"/>
    </source>
</evidence>
<keyword evidence="2" id="KW-0378">Hydrolase</keyword>
<evidence type="ECO:0000313" key="5">
    <source>
        <dbReference type="EMBL" id="TDP85683.1"/>
    </source>
</evidence>
<dbReference type="PANTHER" id="PTHR46394">
    <property type="entry name" value="ANNEXIN"/>
    <property type="match status" value="1"/>
</dbReference>
<feature type="short sequence motif" description="DGA/G" evidence="2">
    <location>
        <begin position="291"/>
        <end position="293"/>
    </location>
</feature>
<feature type="short sequence motif" description="GXSXG" evidence="2">
    <location>
        <begin position="37"/>
        <end position="41"/>
    </location>
</feature>
<organism evidence="5 6">
    <name type="scientific">Aquabacterium commune</name>
    <dbReference type="NCBI Taxonomy" id="70586"/>
    <lineage>
        <taxon>Bacteria</taxon>
        <taxon>Pseudomonadati</taxon>
        <taxon>Pseudomonadota</taxon>
        <taxon>Betaproteobacteria</taxon>
        <taxon>Burkholderiales</taxon>
        <taxon>Aquabacterium</taxon>
    </lineage>
</organism>
<dbReference type="AlphaFoldDB" id="A0A4R6RH25"/>
<feature type="domain" description="PNPLA" evidence="4">
    <location>
        <begin position="6"/>
        <end position="304"/>
    </location>
</feature>
<evidence type="ECO:0000259" key="4">
    <source>
        <dbReference type="PROSITE" id="PS51635"/>
    </source>
</evidence>
<evidence type="ECO:0000256" key="3">
    <source>
        <dbReference type="SAM" id="Phobius"/>
    </source>
</evidence>
<keyword evidence="3" id="KW-0812">Transmembrane</keyword>
<dbReference type="InterPro" id="IPR052580">
    <property type="entry name" value="Lipid_Hydrolase"/>
</dbReference>
<dbReference type="InterPro" id="IPR002641">
    <property type="entry name" value="PNPLA_dom"/>
</dbReference>
<dbReference type="PANTHER" id="PTHR46394:SF1">
    <property type="entry name" value="PNPLA DOMAIN-CONTAINING PROTEIN"/>
    <property type="match status" value="1"/>
</dbReference>
<protein>
    <submittedName>
        <fullName evidence="5">Putative acylesterase/phospholipase RssA</fullName>
    </submittedName>
</protein>
<dbReference type="GO" id="GO:0016787">
    <property type="term" value="F:hydrolase activity"/>
    <property type="evidence" value="ECO:0007669"/>
    <property type="project" value="UniProtKB-UniRule"/>
</dbReference>
<dbReference type="PROSITE" id="PS51635">
    <property type="entry name" value="PNPLA"/>
    <property type="match status" value="1"/>
</dbReference>
<accession>A0A4R6RH25</accession>
<dbReference type="Proteomes" id="UP000294593">
    <property type="component" value="Unassembled WGS sequence"/>
</dbReference>
<feature type="transmembrane region" description="Helical" evidence="3">
    <location>
        <begin position="132"/>
        <end position="157"/>
    </location>
</feature>
<keyword evidence="3" id="KW-0472">Membrane</keyword>
<feature type="active site" description="Nucleophile" evidence="2">
    <location>
        <position position="39"/>
    </location>
</feature>
<dbReference type="Pfam" id="PF01734">
    <property type="entry name" value="Patatin"/>
    <property type="match status" value="1"/>
</dbReference>
<dbReference type="GO" id="GO:0016042">
    <property type="term" value="P:lipid catabolic process"/>
    <property type="evidence" value="ECO:0007669"/>
    <property type="project" value="UniProtKB-UniRule"/>
</dbReference>
<evidence type="ECO:0000256" key="1">
    <source>
        <dbReference type="ARBA" id="ARBA00023098"/>
    </source>
</evidence>
<comment type="caution">
    <text evidence="5">The sequence shown here is derived from an EMBL/GenBank/DDBJ whole genome shotgun (WGS) entry which is preliminary data.</text>
</comment>
<dbReference type="InterPro" id="IPR016035">
    <property type="entry name" value="Acyl_Trfase/lysoPLipase"/>
</dbReference>
<dbReference type="OrthoDB" id="9807112at2"/>
<keyword evidence="1 2" id="KW-0443">Lipid metabolism</keyword>
<name>A0A4R6RH25_9BURK</name>
<keyword evidence="6" id="KW-1185">Reference proteome</keyword>